<evidence type="ECO:0000313" key="2">
    <source>
        <dbReference type="Proteomes" id="UP000324222"/>
    </source>
</evidence>
<name>A0A5B7KKC4_PORTR</name>
<dbReference type="EMBL" id="VSRR010147856">
    <property type="protein sequence ID" value="MPD05808.1"/>
    <property type="molecule type" value="Genomic_DNA"/>
</dbReference>
<keyword evidence="2" id="KW-1185">Reference proteome</keyword>
<dbReference type="Proteomes" id="UP000324222">
    <property type="component" value="Unassembled WGS sequence"/>
</dbReference>
<gene>
    <name evidence="1" type="ORF">E2C01_101576</name>
</gene>
<reference evidence="1 2" key="1">
    <citation type="submission" date="2019-05" db="EMBL/GenBank/DDBJ databases">
        <title>Another draft genome of Portunus trituberculatus and its Hox gene families provides insights of decapod evolution.</title>
        <authorList>
            <person name="Jeong J.-H."/>
            <person name="Song I."/>
            <person name="Kim S."/>
            <person name="Choi T."/>
            <person name="Kim D."/>
            <person name="Ryu S."/>
            <person name="Kim W."/>
        </authorList>
    </citation>
    <scope>NUCLEOTIDE SEQUENCE [LARGE SCALE GENOMIC DNA]</scope>
    <source>
        <tissue evidence="1">Muscle</tissue>
    </source>
</reference>
<evidence type="ECO:0000313" key="1">
    <source>
        <dbReference type="EMBL" id="MPD05808.1"/>
    </source>
</evidence>
<organism evidence="1 2">
    <name type="scientific">Portunus trituberculatus</name>
    <name type="common">Swimming crab</name>
    <name type="synonym">Neptunus trituberculatus</name>
    <dbReference type="NCBI Taxonomy" id="210409"/>
    <lineage>
        <taxon>Eukaryota</taxon>
        <taxon>Metazoa</taxon>
        <taxon>Ecdysozoa</taxon>
        <taxon>Arthropoda</taxon>
        <taxon>Crustacea</taxon>
        <taxon>Multicrustacea</taxon>
        <taxon>Malacostraca</taxon>
        <taxon>Eumalacostraca</taxon>
        <taxon>Eucarida</taxon>
        <taxon>Decapoda</taxon>
        <taxon>Pleocyemata</taxon>
        <taxon>Brachyura</taxon>
        <taxon>Eubrachyura</taxon>
        <taxon>Portunoidea</taxon>
        <taxon>Portunidae</taxon>
        <taxon>Portuninae</taxon>
        <taxon>Portunus</taxon>
    </lineage>
</organism>
<proteinExistence type="predicted"/>
<accession>A0A5B7KKC4</accession>
<comment type="caution">
    <text evidence="1">The sequence shown here is derived from an EMBL/GenBank/DDBJ whole genome shotgun (WGS) entry which is preliminary data.</text>
</comment>
<protein>
    <submittedName>
        <fullName evidence="1">Uncharacterized protein</fullName>
    </submittedName>
</protein>
<sequence>MSHWMRDEGVRCAEVR</sequence>
<dbReference type="AlphaFoldDB" id="A0A5B7KKC4"/>